<protein>
    <submittedName>
        <fullName evidence="2">YtpI family protein</fullName>
    </submittedName>
</protein>
<keyword evidence="3" id="KW-1185">Reference proteome</keyword>
<keyword evidence="1" id="KW-1133">Transmembrane helix</keyword>
<dbReference type="Pfam" id="PF14007">
    <property type="entry name" value="YtpI"/>
    <property type="match status" value="1"/>
</dbReference>
<dbReference type="EMBL" id="JAUBDJ010000013">
    <property type="protein sequence ID" value="MDW0118473.1"/>
    <property type="molecule type" value="Genomic_DNA"/>
</dbReference>
<evidence type="ECO:0000256" key="1">
    <source>
        <dbReference type="SAM" id="Phobius"/>
    </source>
</evidence>
<feature type="transmembrane region" description="Helical" evidence="1">
    <location>
        <begin position="67"/>
        <end position="85"/>
    </location>
</feature>
<reference evidence="2 3" key="1">
    <citation type="submission" date="2023-06" db="EMBL/GenBank/DDBJ databases">
        <title>Sporosarcina sp. nov., isolated from Korean traditional fermented seafood 'Jeotgal'.</title>
        <authorList>
            <person name="Yang A.I."/>
            <person name="Shin N.-R."/>
        </authorList>
    </citation>
    <scope>NUCLEOTIDE SEQUENCE [LARGE SCALE GENOMIC DNA]</scope>
    <source>
        <strain evidence="2 3">KCTC43456</strain>
    </source>
</reference>
<comment type="caution">
    <text evidence="2">The sequence shown here is derived from an EMBL/GenBank/DDBJ whole genome shotgun (WGS) entry which is preliminary data.</text>
</comment>
<evidence type="ECO:0000313" key="2">
    <source>
        <dbReference type="EMBL" id="MDW0118473.1"/>
    </source>
</evidence>
<organism evidence="2 3">
    <name type="scientific">Sporosarcina thermotolerans</name>
    <dbReference type="NCBI Taxonomy" id="633404"/>
    <lineage>
        <taxon>Bacteria</taxon>
        <taxon>Bacillati</taxon>
        <taxon>Bacillota</taxon>
        <taxon>Bacilli</taxon>
        <taxon>Bacillales</taxon>
        <taxon>Caryophanaceae</taxon>
        <taxon>Sporosarcina</taxon>
    </lineage>
</organism>
<keyword evidence="1" id="KW-0812">Transmembrane</keyword>
<dbReference type="AlphaFoldDB" id="A0AAW9AH11"/>
<name>A0AAW9AH11_9BACL</name>
<feature type="transmembrane region" description="Helical" evidence="1">
    <location>
        <begin position="43"/>
        <end position="61"/>
    </location>
</feature>
<sequence>MKTINFFLVFFIVASGVFYFYFKTRQFRTSYVFPIRKKMFASKAGSFLGGLLLFFGINQLILFQGIVTYLVSGLFIAFGAYIIYFNTKATKHYKQYVDEETRLNEN</sequence>
<keyword evidence="1" id="KW-0472">Membrane</keyword>
<accession>A0AAW9AH11</accession>
<proteinExistence type="predicted"/>
<dbReference type="RefSeq" id="WP_283732449.1">
    <property type="nucleotide sequence ID" value="NZ_CP125968.1"/>
</dbReference>
<feature type="transmembrane region" description="Helical" evidence="1">
    <location>
        <begin position="6"/>
        <end position="22"/>
    </location>
</feature>
<dbReference type="InterPro" id="IPR025618">
    <property type="entry name" value="YtpI"/>
</dbReference>
<dbReference type="Proteomes" id="UP001271648">
    <property type="component" value="Unassembled WGS sequence"/>
</dbReference>
<gene>
    <name evidence="2" type="ORF">QTL97_16200</name>
</gene>
<evidence type="ECO:0000313" key="3">
    <source>
        <dbReference type="Proteomes" id="UP001271648"/>
    </source>
</evidence>